<reference evidence="2 3" key="1">
    <citation type="submission" date="2019-03" db="EMBL/GenBank/DDBJ databases">
        <authorList>
            <person name="Nijsse B."/>
        </authorList>
    </citation>
    <scope>NUCLEOTIDE SEQUENCE [LARGE SCALE GENOMIC DNA]</scope>
    <source>
        <strain evidence="2">Desulfoluna butyratoxydans MSL71</strain>
    </source>
</reference>
<dbReference type="Pfam" id="PF20247">
    <property type="entry name" value="DUF6602"/>
    <property type="match status" value="1"/>
</dbReference>
<protein>
    <recommendedName>
        <fullName evidence="1">DUF6602 domain-containing protein</fullName>
    </recommendedName>
</protein>
<feature type="domain" description="DUF6602" evidence="1">
    <location>
        <begin position="24"/>
        <end position="117"/>
    </location>
</feature>
<dbReference type="Proteomes" id="UP000507962">
    <property type="component" value="Unassembled WGS sequence"/>
</dbReference>
<organism evidence="2 3">
    <name type="scientific">Desulfoluna butyratoxydans</name>
    <dbReference type="NCBI Taxonomy" id="231438"/>
    <lineage>
        <taxon>Bacteria</taxon>
        <taxon>Pseudomonadati</taxon>
        <taxon>Thermodesulfobacteriota</taxon>
        <taxon>Desulfobacteria</taxon>
        <taxon>Desulfobacterales</taxon>
        <taxon>Desulfolunaceae</taxon>
        <taxon>Desulfoluna</taxon>
    </lineage>
</organism>
<evidence type="ECO:0000313" key="2">
    <source>
        <dbReference type="EMBL" id="VFQ47383.1"/>
    </source>
</evidence>
<dbReference type="EMBL" id="CAADHO010000016">
    <property type="protein sequence ID" value="VFQ47383.1"/>
    <property type="molecule type" value="Genomic_DNA"/>
</dbReference>
<dbReference type="AlphaFoldDB" id="A0A4U8YZQ7"/>
<gene>
    <name evidence="2" type="ORF">MSL71_50830</name>
</gene>
<dbReference type="InterPro" id="IPR046537">
    <property type="entry name" value="DUF6602"/>
</dbReference>
<proteinExistence type="predicted"/>
<accession>A0A4U8YZQ7</accession>
<name>A0A4U8YZQ7_9BACT</name>
<dbReference type="CDD" id="cd21173">
    <property type="entry name" value="NucC-like"/>
    <property type="match status" value="1"/>
</dbReference>
<evidence type="ECO:0000313" key="3">
    <source>
        <dbReference type="Proteomes" id="UP000507962"/>
    </source>
</evidence>
<keyword evidence="3" id="KW-1185">Reference proteome</keyword>
<evidence type="ECO:0000259" key="1">
    <source>
        <dbReference type="Pfam" id="PF20247"/>
    </source>
</evidence>
<sequence length="255" mass="29646">MYFKSISLELTSLKNRVRNFIEDKHWLTDGEWKESVIRSVLMRNLPENIRVGRGFILSSGETSSQIDVLLYSADSPVLFRDGDLVFISPEAVLGVIEVKTQLNKYKLFETISKLQKIGTILRDNEECFLSIFSYESGGIVSGDVLECLYSTTNSSCDIIDLICLGDSYFIRYWDYNPSSSSSINYHRWHFYELREMSYGYFIHNILQKVCPNHVDSRWFPNVSKEINIKETKQRKRFSYESIPVTEFSEGQRIGE</sequence>